<dbReference type="AlphaFoldDB" id="A0A9P7ALU0"/>
<dbReference type="OrthoDB" id="2675789at2759"/>
<name>A0A9P7ALU0_9AGAM</name>
<gene>
    <name evidence="1" type="ORF">HD556DRAFT_583791</name>
</gene>
<evidence type="ECO:0000313" key="2">
    <source>
        <dbReference type="Proteomes" id="UP000719766"/>
    </source>
</evidence>
<sequence>MASISITPASPSADLATPDPARHFTNIYAAASIDAVVDRFGLCMRYLLNFNVPFERAIQRLCRIELGFDDVVVGFNDMEEAFNWLEDSLEGMTEMLKDVFRATGEILDGMDKTFDGMAEEICALEEKVKLIEEEIFELIHGNGLWPIRICNHRCSLDDPLVWPPVSDTSYPAGKPETLAGLQTMNAEMCAALAAALHLRPPPDLLQPPLEWRRKQVINYIGCAE</sequence>
<dbReference type="EMBL" id="JABBWE010000039">
    <property type="protein sequence ID" value="KAG1792012.1"/>
    <property type="molecule type" value="Genomic_DNA"/>
</dbReference>
<keyword evidence="2" id="KW-1185">Reference proteome</keyword>
<protein>
    <submittedName>
        <fullName evidence="1">Uncharacterized protein</fullName>
    </submittedName>
</protein>
<dbReference type="Proteomes" id="UP000719766">
    <property type="component" value="Unassembled WGS sequence"/>
</dbReference>
<organism evidence="1 2">
    <name type="scientific">Suillus plorans</name>
    <dbReference type="NCBI Taxonomy" id="116603"/>
    <lineage>
        <taxon>Eukaryota</taxon>
        <taxon>Fungi</taxon>
        <taxon>Dikarya</taxon>
        <taxon>Basidiomycota</taxon>
        <taxon>Agaricomycotina</taxon>
        <taxon>Agaricomycetes</taxon>
        <taxon>Agaricomycetidae</taxon>
        <taxon>Boletales</taxon>
        <taxon>Suillineae</taxon>
        <taxon>Suillaceae</taxon>
        <taxon>Suillus</taxon>
    </lineage>
</organism>
<comment type="caution">
    <text evidence="1">The sequence shown here is derived from an EMBL/GenBank/DDBJ whole genome shotgun (WGS) entry which is preliminary data.</text>
</comment>
<accession>A0A9P7ALU0</accession>
<reference evidence="1" key="1">
    <citation type="journal article" date="2020" name="New Phytol.">
        <title>Comparative genomics reveals dynamic genome evolution in host specialist ectomycorrhizal fungi.</title>
        <authorList>
            <person name="Lofgren L.A."/>
            <person name="Nguyen N.H."/>
            <person name="Vilgalys R."/>
            <person name="Ruytinx J."/>
            <person name="Liao H.L."/>
            <person name="Branco S."/>
            <person name="Kuo A."/>
            <person name="LaButti K."/>
            <person name="Lipzen A."/>
            <person name="Andreopoulos W."/>
            <person name="Pangilinan J."/>
            <person name="Riley R."/>
            <person name="Hundley H."/>
            <person name="Na H."/>
            <person name="Barry K."/>
            <person name="Grigoriev I.V."/>
            <person name="Stajich J.E."/>
            <person name="Kennedy P.G."/>
        </authorList>
    </citation>
    <scope>NUCLEOTIDE SEQUENCE</scope>
    <source>
        <strain evidence="1">S12</strain>
    </source>
</reference>
<evidence type="ECO:0000313" key="1">
    <source>
        <dbReference type="EMBL" id="KAG1792012.1"/>
    </source>
</evidence>
<proteinExistence type="predicted"/>
<dbReference type="RefSeq" id="XP_041158711.1">
    <property type="nucleotide sequence ID" value="XM_041311004.1"/>
</dbReference>
<dbReference type="GeneID" id="64604768"/>